<proteinExistence type="predicted"/>
<feature type="transmembrane region" description="Helical" evidence="6">
    <location>
        <begin position="421"/>
        <end position="444"/>
    </location>
</feature>
<evidence type="ECO:0000256" key="1">
    <source>
        <dbReference type="ARBA" id="ARBA00004651"/>
    </source>
</evidence>
<keyword evidence="5 6" id="KW-0472">Membrane</keyword>
<reference evidence="9" key="1">
    <citation type="submission" date="2022-06" db="EMBL/GenBank/DDBJ databases">
        <title>Sphingomicrobium sedimins sp. nov., a marine bacterium isolated from tidal flat.</title>
        <authorList>
            <person name="Kim C.-H."/>
            <person name="Yoo Y."/>
            <person name="Kim J.-J."/>
        </authorList>
    </citation>
    <scope>NUCLEOTIDE SEQUENCE</scope>
    <source>
        <strain evidence="9">GRR-S6-50</strain>
    </source>
</reference>
<feature type="transmembrane region" description="Helical" evidence="6">
    <location>
        <begin position="313"/>
        <end position="331"/>
    </location>
</feature>
<evidence type="ECO:0000259" key="8">
    <source>
        <dbReference type="Pfam" id="PF13567"/>
    </source>
</evidence>
<dbReference type="PANTHER" id="PTHR30619:SF1">
    <property type="entry name" value="RECOMBINATION PROTEIN 2"/>
    <property type="match status" value="1"/>
</dbReference>
<dbReference type="EMBL" id="JAMSHT010000001">
    <property type="protein sequence ID" value="MCM8557008.1"/>
    <property type="molecule type" value="Genomic_DNA"/>
</dbReference>
<feature type="transmembrane region" description="Helical" evidence="6">
    <location>
        <begin position="540"/>
        <end position="556"/>
    </location>
</feature>
<name>A0A9X2EFG1_9SPHN</name>
<organism evidence="9 10">
    <name type="scientific">Sphingomicrobium sediminis</name>
    <dbReference type="NCBI Taxonomy" id="2950949"/>
    <lineage>
        <taxon>Bacteria</taxon>
        <taxon>Pseudomonadati</taxon>
        <taxon>Pseudomonadota</taxon>
        <taxon>Alphaproteobacteria</taxon>
        <taxon>Sphingomonadales</taxon>
        <taxon>Sphingomonadaceae</taxon>
        <taxon>Sphingomicrobium</taxon>
    </lineage>
</organism>
<protein>
    <submittedName>
        <fullName evidence="9">ComEC family competence protein</fullName>
    </submittedName>
</protein>
<keyword evidence="2" id="KW-1003">Cell membrane</keyword>
<evidence type="ECO:0000256" key="5">
    <source>
        <dbReference type="ARBA" id="ARBA00023136"/>
    </source>
</evidence>
<feature type="transmembrane region" description="Helical" evidence="6">
    <location>
        <begin position="378"/>
        <end position="400"/>
    </location>
</feature>
<feature type="transmembrane region" description="Helical" evidence="6">
    <location>
        <begin position="343"/>
        <end position="372"/>
    </location>
</feature>
<accession>A0A9X2EFG1</accession>
<comment type="subcellular location">
    <subcellularLocation>
        <location evidence="1">Cell membrane</location>
        <topology evidence="1">Multi-pass membrane protein</topology>
    </subcellularLocation>
</comment>
<feature type="transmembrane region" description="Helical" evidence="6">
    <location>
        <begin position="456"/>
        <end position="478"/>
    </location>
</feature>
<dbReference type="AlphaFoldDB" id="A0A9X2EFG1"/>
<feature type="transmembrane region" description="Helical" evidence="6">
    <location>
        <begin position="44"/>
        <end position="62"/>
    </location>
</feature>
<evidence type="ECO:0000256" key="2">
    <source>
        <dbReference type="ARBA" id="ARBA00022475"/>
    </source>
</evidence>
<dbReference type="InterPro" id="IPR004477">
    <property type="entry name" value="ComEC_N"/>
</dbReference>
<evidence type="ECO:0000313" key="10">
    <source>
        <dbReference type="Proteomes" id="UP001155128"/>
    </source>
</evidence>
<feature type="transmembrane region" description="Helical" evidence="6">
    <location>
        <begin position="278"/>
        <end position="301"/>
    </location>
</feature>
<gene>
    <name evidence="9" type="ORF">NDO55_04145</name>
</gene>
<evidence type="ECO:0000256" key="3">
    <source>
        <dbReference type="ARBA" id="ARBA00022692"/>
    </source>
</evidence>
<dbReference type="Proteomes" id="UP001155128">
    <property type="component" value="Unassembled WGS sequence"/>
</dbReference>
<feature type="transmembrane region" description="Helical" evidence="6">
    <location>
        <begin position="92"/>
        <end position="109"/>
    </location>
</feature>
<evidence type="ECO:0000256" key="6">
    <source>
        <dbReference type="SAM" id="Phobius"/>
    </source>
</evidence>
<dbReference type="GO" id="GO:0005886">
    <property type="term" value="C:plasma membrane"/>
    <property type="evidence" value="ECO:0007669"/>
    <property type="project" value="UniProtKB-SubCell"/>
</dbReference>
<dbReference type="RefSeq" id="WP_252112699.1">
    <property type="nucleotide sequence ID" value="NZ_JAMSHT010000001.1"/>
</dbReference>
<evidence type="ECO:0000256" key="4">
    <source>
        <dbReference type="ARBA" id="ARBA00022989"/>
    </source>
</evidence>
<dbReference type="Pfam" id="PF13567">
    <property type="entry name" value="DUF4131"/>
    <property type="match status" value="1"/>
</dbReference>
<sequence>MDGWGRPIRVGTLSLPGRLGGLVSALGRVRKSLEALLEAERTQLPLWVVVAFGCGIAAWFALPDARAWVGVMTMGFGLTAAGSAAGGRIGNLSMGIGLALALGCGWIWLRSETVAHERIERVTIETFDAEVTKVEPLVARGKWRLTLTPDQGASLPDKLRVSLREAQYDPKMGEGARLRVRARLVPPPARALPGGYDFARDAWFRRIGGVGTALGNVEILEPAGAGGLSKVRASLGAHVRERLPGTGDGIVTALATGDKNAVSDEDAEAMRRSGLAHLLAVSGLHIAAVVGGTMVLALKLLALSPKLALRTNLVIVSAAVGALAGVGYTLLTGMQVPTVRACIAALLVLLGLALGRDALSLRLVAVGAAIIMLVRPEALAGASFQLSFAAVTAIIALHAHPAIRKLIGPREESWLRRLGRGFLALLLTGLAVELALIPFALFHFHKAGLYGVAANLIAIPLTTFVIMPAMGLAILFDFVGLGAPFWWIVGITVDGLLALAHGVANAKGAVAMVPTMPGWAFAACVFGMLWLCLWRHPMRYAGLIGIVLGLGAAAIAPRPDILVTGDGRYLAIIDEDGTPFLLRARAGDFIRDVLSESAGFDGEAGPLDTSRFARCNRDACLAIIERDGRQWRLLATRSRDLIAWVPLVEACAQADIVVSERWLPDGCQPRWLKLDRRKLEETGGVSIRLGERPDVVTVAEEVAQYPWDFAPR</sequence>
<keyword evidence="10" id="KW-1185">Reference proteome</keyword>
<dbReference type="InterPro" id="IPR052159">
    <property type="entry name" value="Competence_DNA_uptake"/>
</dbReference>
<feature type="transmembrane region" description="Helical" evidence="6">
    <location>
        <begin position="485"/>
        <end position="504"/>
    </location>
</feature>
<feature type="transmembrane region" description="Helical" evidence="6">
    <location>
        <begin position="516"/>
        <end position="533"/>
    </location>
</feature>
<evidence type="ECO:0000313" key="9">
    <source>
        <dbReference type="EMBL" id="MCM8557008.1"/>
    </source>
</evidence>
<feature type="domain" description="ComEC/Rec2-related protein" evidence="7">
    <location>
        <begin position="254"/>
        <end position="536"/>
    </location>
</feature>
<evidence type="ECO:0000259" key="7">
    <source>
        <dbReference type="Pfam" id="PF03772"/>
    </source>
</evidence>
<keyword evidence="3 6" id="KW-0812">Transmembrane</keyword>
<dbReference type="Pfam" id="PF03772">
    <property type="entry name" value="Competence"/>
    <property type="match status" value="1"/>
</dbReference>
<dbReference type="InterPro" id="IPR025405">
    <property type="entry name" value="DUF4131"/>
</dbReference>
<dbReference type="PANTHER" id="PTHR30619">
    <property type="entry name" value="DNA INTERNALIZATION/COMPETENCE PROTEIN COMEC/REC2"/>
    <property type="match status" value="1"/>
</dbReference>
<comment type="caution">
    <text evidence="9">The sequence shown here is derived from an EMBL/GenBank/DDBJ whole genome shotgun (WGS) entry which is preliminary data.</text>
</comment>
<keyword evidence="4 6" id="KW-1133">Transmembrane helix</keyword>
<feature type="domain" description="DUF4131" evidence="8">
    <location>
        <begin position="44"/>
        <end position="213"/>
    </location>
</feature>
<dbReference type="NCBIfam" id="TIGR00360">
    <property type="entry name" value="ComEC_N-term"/>
    <property type="match status" value="1"/>
</dbReference>